<dbReference type="Pfam" id="PF12680">
    <property type="entry name" value="SnoaL_2"/>
    <property type="match status" value="1"/>
</dbReference>
<feature type="domain" description="SnoaL-like" evidence="1">
    <location>
        <begin position="14"/>
        <end position="112"/>
    </location>
</feature>
<dbReference type="Proteomes" id="UP000494365">
    <property type="component" value="Unassembled WGS sequence"/>
</dbReference>
<dbReference type="AlphaFoldDB" id="A0A6S7ASI8"/>
<name>A0A6S7ASI8_9BURK</name>
<reference evidence="2 3" key="1">
    <citation type="submission" date="2020-04" db="EMBL/GenBank/DDBJ databases">
        <authorList>
            <person name="De Canck E."/>
        </authorList>
    </citation>
    <scope>NUCLEOTIDE SEQUENCE [LARGE SCALE GENOMIC DNA]</scope>
    <source>
        <strain evidence="2 3">LMG 28614</strain>
    </source>
</reference>
<dbReference type="SUPFAM" id="SSF54427">
    <property type="entry name" value="NTF2-like"/>
    <property type="match status" value="1"/>
</dbReference>
<evidence type="ECO:0000313" key="2">
    <source>
        <dbReference type="EMBL" id="CAB3775651.1"/>
    </source>
</evidence>
<protein>
    <recommendedName>
        <fullName evidence="1">SnoaL-like domain-containing protein</fullName>
    </recommendedName>
</protein>
<keyword evidence="3" id="KW-1185">Reference proteome</keyword>
<dbReference type="RefSeq" id="WP_175147572.1">
    <property type="nucleotide sequence ID" value="NZ_CADIKK010000001.1"/>
</dbReference>
<evidence type="ECO:0000313" key="3">
    <source>
        <dbReference type="Proteomes" id="UP000494365"/>
    </source>
</evidence>
<dbReference type="Gene3D" id="3.10.450.50">
    <property type="match status" value="1"/>
</dbReference>
<dbReference type="InterPro" id="IPR032710">
    <property type="entry name" value="NTF2-like_dom_sf"/>
</dbReference>
<organism evidence="2 3">
    <name type="scientific">Paraburkholderia ultramafica</name>
    <dbReference type="NCBI Taxonomy" id="1544867"/>
    <lineage>
        <taxon>Bacteria</taxon>
        <taxon>Pseudomonadati</taxon>
        <taxon>Pseudomonadota</taxon>
        <taxon>Betaproteobacteria</taxon>
        <taxon>Burkholderiales</taxon>
        <taxon>Burkholderiaceae</taxon>
        <taxon>Paraburkholderia</taxon>
    </lineage>
</organism>
<dbReference type="InterPro" id="IPR037401">
    <property type="entry name" value="SnoaL-like"/>
</dbReference>
<sequence>MSVTQTPTAATEFVSKVYEAIDSMDQQGFANCLTENCTFVFANSDPVIGRANAAAASQNFLKQLAGIKHRLLNVWTFEDVIVSQISVTYTRKDGSTLTIPAVTIWKLQDRLIDECRIYLDISPLFER</sequence>
<proteinExistence type="predicted"/>
<accession>A0A6S7ASI8</accession>
<evidence type="ECO:0000259" key="1">
    <source>
        <dbReference type="Pfam" id="PF12680"/>
    </source>
</evidence>
<gene>
    <name evidence="2" type="ORF">LMG28614_00048</name>
</gene>
<dbReference type="EMBL" id="CADIKK010000001">
    <property type="protein sequence ID" value="CAB3775651.1"/>
    <property type="molecule type" value="Genomic_DNA"/>
</dbReference>